<protein>
    <submittedName>
        <fullName evidence="2">Uncharacterized protein</fullName>
    </submittedName>
</protein>
<keyword evidence="1" id="KW-0233">DNA recombination</keyword>
<evidence type="ECO:0000256" key="1">
    <source>
        <dbReference type="ARBA" id="ARBA00023172"/>
    </source>
</evidence>
<dbReference type="GO" id="GO:0006310">
    <property type="term" value="P:DNA recombination"/>
    <property type="evidence" value="ECO:0007669"/>
    <property type="project" value="UniProtKB-KW"/>
</dbReference>
<accession>A0A833PAD9</accession>
<gene>
    <name evidence="2" type="ORF">GAK29_04931</name>
</gene>
<evidence type="ECO:0000313" key="3">
    <source>
        <dbReference type="Proteomes" id="UP000490535"/>
    </source>
</evidence>
<evidence type="ECO:0000313" key="2">
    <source>
        <dbReference type="EMBL" id="KAF1011696.1"/>
    </source>
</evidence>
<dbReference type="Proteomes" id="UP000490535">
    <property type="component" value="Unassembled WGS sequence"/>
</dbReference>
<dbReference type="SUPFAM" id="SSF56349">
    <property type="entry name" value="DNA breaking-rejoining enzymes"/>
    <property type="match status" value="1"/>
</dbReference>
<dbReference type="GO" id="GO:0003677">
    <property type="term" value="F:DNA binding"/>
    <property type="evidence" value="ECO:0007669"/>
    <property type="project" value="InterPro"/>
</dbReference>
<name>A0A833PAD9_ACIBZ</name>
<dbReference type="AlphaFoldDB" id="A0A833PAD9"/>
<dbReference type="InterPro" id="IPR011010">
    <property type="entry name" value="DNA_brk_join_enz"/>
</dbReference>
<dbReference type="InterPro" id="IPR013762">
    <property type="entry name" value="Integrase-like_cat_sf"/>
</dbReference>
<organism evidence="2 3">
    <name type="scientific">Acinetobacter bereziniae</name>
    <name type="common">Acinetobacter genomosp. 10</name>
    <dbReference type="NCBI Taxonomy" id="106648"/>
    <lineage>
        <taxon>Bacteria</taxon>
        <taxon>Pseudomonadati</taxon>
        <taxon>Pseudomonadota</taxon>
        <taxon>Gammaproteobacteria</taxon>
        <taxon>Moraxellales</taxon>
        <taxon>Moraxellaceae</taxon>
        <taxon>Acinetobacter</taxon>
    </lineage>
</organism>
<sequence>MTKLKREPIVIDHSVNESTIDFPKLEITIEKKTYDLNKLSNLENIHEIVMALKIYLKGQRAARSIFLELRNFLTNFLKISEKIDEKSMIKYKNFLDANVENSLSTKYQKFSIASAFIKGLIRDDIIPDFPIPPNFYNINKEQKKSFGEIARYFIDNDSNFEHQDIRNIIDQFELEYLQAKTLSYSLRAIDIIHKKAIADIYKWEDDWKKLEEIIEQLSKEDLEKLKFTSDFTKDFFIRERTLEEAFQILYSIFGGNIPAVKYWPKGMEDFFRSKGWKSSRVKKLLEGTSTNINDVDVFNKAIKNLSLNQKEKFNKIENFYINSDQRDSRSIELALSILYAKYGRILPNSKKWPNGICDYLKYRNWKPSRVRAAFFPTPETLAPFIIGLLSHIEIAPNVDSVAFYTYLTSFKPSSKEGKINVVMDKFRANRPIQKDIISTDPMISLCVKHSKRMLLVLKNLDNCETKDFFQRKTPLFLQCNNKSVRRDIHTLDSSTVVNIVKRFLADLAEEEPFILPLVQGGCTGQNFRPTIALIQKLCGESTIAIQKLLNHSHSSTTQIYTERVLTQSMIFNKSKKFQNYLVENASRNHSYNKDQQLLNTGVEDAVDEWISCDAKRIWFKDNDVIANWIAWEKIISDSENELKFENPIRWEKYWLPRLIKYQSLLENILEKDKKFAKTLAETIKLPPLS</sequence>
<dbReference type="Gene3D" id="1.10.443.10">
    <property type="entry name" value="Intergrase catalytic core"/>
    <property type="match status" value="1"/>
</dbReference>
<comment type="caution">
    <text evidence="2">The sequence shown here is derived from an EMBL/GenBank/DDBJ whole genome shotgun (WGS) entry which is preliminary data.</text>
</comment>
<dbReference type="GO" id="GO:0015074">
    <property type="term" value="P:DNA integration"/>
    <property type="evidence" value="ECO:0007669"/>
    <property type="project" value="InterPro"/>
</dbReference>
<reference evidence="3" key="1">
    <citation type="journal article" date="2020" name="MBio">
        <title>Horizontal gene transfer to a defensive symbiont with a reduced genome amongst a multipartite beetle microbiome.</title>
        <authorList>
            <person name="Waterworth S.C."/>
            <person name="Florez L.V."/>
            <person name="Rees E.R."/>
            <person name="Hertweck C."/>
            <person name="Kaltenpoth M."/>
            <person name="Kwan J.C."/>
        </authorList>
    </citation>
    <scope>NUCLEOTIDE SEQUENCE [LARGE SCALE GENOMIC DNA]</scope>
</reference>
<dbReference type="EMBL" id="WNDP01000282">
    <property type="protein sequence ID" value="KAF1011696.1"/>
    <property type="molecule type" value="Genomic_DNA"/>
</dbReference>
<proteinExistence type="predicted"/>